<dbReference type="InterPro" id="IPR002293">
    <property type="entry name" value="AA/rel_permease1"/>
</dbReference>
<feature type="transmembrane region" description="Helical" evidence="9">
    <location>
        <begin position="35"/>
        <end position="59"/>
    </location>
</feature>
<organism evidence="10 11">
    <name type="scientific">Niveispirillum lacus</name>
    <dbReference type="NCBI Taxonomy" id="1981099"/>
    <lineage>
        <taxon>Bacteria</taxon>
        <taxon>Pseudomonadati</taxon>
        <taxon>Pseudomonadota</taxon>
        <taxon>Alphaproteobacteria</taxon>
        <taxon>Rhodospirillales</taxon>
        <taxon>Azospirillaceae</taxon>
        <taxon>Niveispirillum</taxon>
    </lineage>
</organism>
<dbReference type="AlphaFoldDB" id="A0A255YXE9"/>
<feature type="transmembrane region" description="Helical" evidence="9">
    <location>
        <begin position="407"/>
        <end position="425"/>
    </location>
</feature>
<dbReference type="PANTHER" id="PTHR42770:SF18">
    <property type="entry name" value="ARGININE_AGMATINE ANTIPORTER"/>
    <property type="match status" value="1"/>
</dbReference>
<dbReference type="GO" id="GO:0005886">
    <property type="term" value="C:plasma membrane"/>
    <property type="evidence" value="ECO:0007669"/>
    <property type="project" value="UniProtKB-SubCell"/>
</dbReference>
<dbReference type="OrthoDB" id="9762947at2"/>
<dbReference type="PANTHER" id="PTHR42770">
    <property type="entry name" value="AMINO ACID TRANSPORTER-RELATED"/>
    <property type="match status" value="1"/>
</dbReference>
<name>A0A255YXE9_9PROT</name>
<feature type="transmembrane region" description="Helical" evidence="9">
    <location>
        <begin position="191"/>
        <end position="215"/>
    </location>
</feature>
<keyword evidence="5 9" id="KW-0812">Transmembrane</keyword>
<keyword evidence="6 9" id="KW-1133">Transmembrane helix</keyword>
<dbReference type="RefSeq" id="WP_094456787.1">
    <property type="nucleotide sequence ID" value="NZ_NOXU01000030.1"/>
</dbReference>
<dbReference type="PIRSF" id="PIRSF006060">
    <property type="entry name" value="AA_transporter"/>
    <property type="match status" value="1"/>
</dbReference>
<dbReference type="InterPro" id="IPR050367">
    <property type="entry name" value="APC_superfamily"/>
</dbReference>
<evidence type="ECO:0000313" key="11">
    <source>
        <dbReference type="Proteomes" id="UP000216998"/>
    </source>
</evidence>
<gene>
    <name evidence="10" type="ORF">CHU95_12995</name>
</gene>
<dbReference type="Pfam" id="PF13520">
    <property type="entry name" value="AA_permease_2"/>
    <property type="match status" value="1"/>
</dbReference>
<keyword evidence="11" id="KW-1185">Reference proteome</keyword>
<feature type="transmembrane region" description="Helical" evidence="9">
    <location>
        <begin position="271"/>
        <end position="294"/>
    </location>
</feature>
<feature type="transmembrane region" description="Helical" evidence="9">
    <location>
        <begin position="89"/>
        <end position="111"/>
    </location>
</feature>
<feature type="transmembrane region" description="Helical" evidence="9">
    <location>
        <begin position="350"/>
        <end position="373"/>
    </location>
</feature>
<feature type="transmembrane region" description="Helical" evidence="9">
    <location>
        <begin position="7"/>
        <end position="29"/>
    </location>
</feature>
<accession>A0A255YXE9</accession>
<evidence type="ECO:0000256" key="5">
    <source>
        <dbReference type="ARBA" id="ARBA00022692"/>
    </source>
</evidence>
<sequence>MRTRGQMIGPVAAGAIVAGNMIGSGVFLLPASLGAIGSITLIGWIIVLAGCLLLGWICATLAMRRPGGLGLTGYVHDALGPYLGFQSAFVYWIATWFGNVAIALAVTGYLGSFVDALKMPAVLAGVTIAIIWLMTLINLSGARPIARFEGVALVLGLAPVLLVGGLGWIWFDPALFMAGWNVTGGSDGTALLASLGLIIWAFLGLESAAVVATVVKQPERNVPLATMGGILVAGLTYVLACTSLAGVMPAAELAASTAPFAEVAARIWGPVAGSILAVCAMVKAAGTLAGWMLVGAETAEAASELGLFPRALSKINAHGAPSRNLIVTALLMSVVCIATLSATLGQQFSMVVNMAVVLNVLVYAYACLSLLRLSAGITPPVRRHAARIAALAGLAFALLIIGLSEVWMLSIAALILVLTLPLYRLSRPRRTS</sequence>
<feature type="transmembrane region" description="Helical" evidence="9">
    <location>
        <begin position="385"/>
        <end position="401"/>
    </location>
</feature>
<feature type="transmembrane region" description="Helical" evidence="9">
    <location>
        <begin position="117"/>
        <end position="139"/>
    </location>
</feature>
<comment type="similarity">
    <text evidence="2">Belongs to the amino acid-polyamine-organocation (APC) superfamily. Basic amino acid/polyamine antiporter (APA) (TC 2.A.3.2) family.</text>
</comment>
<feature type="transmembrane region" description="Helical" evidence="9">
    <location>
        <begin position="151"/>
        <end position="171"/>
    </location>
</feature>
<comment type="function">
    <text evidence="8">Major component of the acid-resistance (AR) system allowing enteric pathogens to survive the acidic environment in the stomach. Exchanges extracellular arginine for its intracellular decarboxylation product agmatine (Agm) thereby expelling intracellular protons. Probably undergoes several conformational states in order to translocate the substrate across the membrane; keeps the substrate accessible to only 1 side of the membrane at a time by opening and closing 3 membrane-internal gates.</text>
</comment>
<evidence type="ECO:0000256" key="9">
    <source>
        <dbReference type="SAM" id="Phobius"/>
    </source>
</evidence>
<evidence type="ECO:0000256" key="3">
    <source>
        <dbReference type="ARBA" id="ARBA00021069"/>
    </source>
</evidence>
<comment type="subcellular location">
    <subcellularLocation>
        <location evidence="1">Cell membrane</location>
        <topology evidence="1">Multi-pass membrane protein</topology>
    </subcellularLocation>
</comment>
<dbReference type="Proteomes" id="UP000216998">
    <property type="component" value="Unassembled WGS sequence"/>
</dbReference>
<keyword evidence="7 9" id="KW-0472">Membrane</keyword>
<evidence type="ECO:0000256" key="8">
    <source>
        <dbReference type="ARBA" id="ARBA00045636"/>
    </source>
</evidence>
<proteinExistence type="inferred from homology"/>
<dbReference type="Gene3D" id="1.20.1740.10">
    <property type="entry name" value="Amino acid/polyamine transporter I"/>
    <property type="match status" value="1"/>
</dbReference>
<dbReference type="EMBL" id="NOXU01000030">
    <property type="protein sequence ID" value="OYQ33345.1"/>
    <property type="molecule type" value="Genomic_DNA"/>
</dbReference>
<evidence type="ECO:0000256" key="2">
    <source>
        <dbReference type="ARBA" id="ARBA00008220"/>
    </source>
</evidence>
<comment type="caution">
    <text evidence="10">The sequence shown here is derived from an EMBL/GenBank/DDBJ whole genome shotgun (WGS) entry which is preliminary data.</text>
</comment>
<evidence type="ECO:0000256" key="4">
    <source>
        <dbReference type="ARBA" id="ARBA00022475"/>
    </source>
</evidence>
<feature type="transmembrane region" description="Helical" evidence="9">
    <location>
        <begin position="227"/>
        <end position="251"/>
    </location>
</feature>
<protein>
    <recommendedName>
        <fullName evidence="3">Arginine/agmatine antiporter</fullName>
    </recommendedName>
</protein>
<evidence type="ECO:0000256" key="6">
    <source>
        <dbReference type="ARBA" id="ARBA00022989"/>
    </source>
</evidence>
<dbReference type="GO" id="GO:0022857">
    <property type="term" value="F:transmembrane transporter activity"/>
    <property type="evidence" value="ECO:0007669"/>
    <property type="project" value="InterPro"/>
</dbReference>
<feature type="transmembrane region" description="Helical" evidence="9">
    <location>
        <begin position="324"/>
        <end position="344"/>
    </location>
</feature>
<keyword evidence="4" id="KW-1003">Cell membrane</keyword>
<evidence type="ECO:0000313" key="10">
    <source>
        <dbReference type="EMBL" id="OYQ33345.1"/>
    </source>
</evidence>
<evidence type="ECO:0000256" key="7">
    <source>
        <dbReference type="ARBA" id="ARBA00023136"/>
    </source>
</evidence>
<reference evidence="10 11" key="1">
    <citation type="submission" date="2017-07" db="EMBL/GenBank/DDBJ databases">
        <title>Niveispirillum cyanobacteriorum sp. nov., isolated from cyanobacterial aggregates in a eutrophic lake.</title>
        <authorList>
            <person name="Cai H."/>
        </authorList>
    </citation>
    <scope>NUCLEOTIDE SEQUENCE [LARGE SCALE GENOMIC DNA]</scope>
    <source>
        <strain evidence="11">TH1-14</strain>
    </source>
</reference>
<evidence type="ECO:0000256" key="1">
    <source>
        <dbReference type="ARBA" id="ARBA00004651"/>
    </source>
</evidence>